<feature type="transmembrane region" description="Helical" evidence="7">
    <location>
        <begin position="175"/>
        <end position="193"/>
    </location>
</feature>
<feature type="transmembrane region" description="Helical" evidence="7">
    <location>
        <begin position="274"/>
        <end position="295"/>
    </location>
</feature>
<evidence type="ECO:0000256" key="7">
    <source>
        <dbReference type="RuleBase" id="RU363032"/>
    </source>
</evidence>
<evidence type="ECO:0000313" key="11">
    <source>
        <dbReference type="Proteomes" id="UP001501196"/>
    </source>
</evidence>
<dbReference type="SUPFAM" id="SSF161098">
    <property type="entry name" value="MetI-like"/>
    <property type="match status" value="1"/>
</dbReference>
<dbReference type="InterPro" id="IPR035906">
    <property type="entry name" value="MetI-like_sf"/>
</dbReference>
<feature type="transmembrane region" description="Helical" evidence="7">
    <location>
        <begin position="41"/>
        <end position="64"/>
    </location>
</feature>
<comment type="caution">
    <text evidence="10">The sequence shown here is derived from an EMBL/GenBank/DDBJ whole genome shotgun (WGS) entry which is preliminary data.</text>
</comment>
<evidence type="ECO:0000256" key="4">
    <source>
        <dbReference type="ARBA" id="ARBA00022692"/>
    </source>
</evidence>
<evidence type="ECO:0000313" key="10">
    <source>
        <dbReference type="EMBL" id="GAA2031361.1"/>
    </source>
</evidence>
<sequence>MSRTIDLPTADVDESAPAAPPRAPRSAPAARRRRRRAHGRVGWFTYVVLGVTAFFSLFPLYWMFVVASNDSSAVNRVPPVVVPGAQFLDNAAQVFEAVPFWQNLANSFIVSIAIAIGQVLLSALAGFAFAKLDFPGRTALLVLVVGTMTVPLQLAVVPQFMIINELGWVNDLKALIVPGLVTAFGVFWMRQAIDNSLPDELVDAARIDGARNLRVFWSIALPSIRPAASVLGLFAFMTAWNDFFWPLIVLNSPGAFTVQVALRQLQSQAYVTDYGVQMAGIVLGTVPLLLIFVLLGRQIVGGIMEGALKS</sequence>
<name>A0ABN2U868_9MICO</name>
<keyword evidence="4 7" id="KW-0812">Transmembrane</keyword>
<feature type="transmembrane region" description="Helical" evidence="7">
    <location>
        <begin position="108"/>
        <end position="129"/>
    </location>
</feature>
<feature type="transmembrane region" description="Helical" evidence="7">
    <location>
        <begin position="214"/>
        <end position="237"/>
    </location>
</feature>
<accession>A0ABN2U868</accession>
<dbReference type="CDD" id="cd06261">
    <property type="entry name" value="TM_PBP2"/>
    <property type="match status" value="1"/>
</dbReference>
<keyword evidence="11" id="KW-1185">Reference proteome</keyword>
<comment type="similarity">
    <text evidence="7">Belongs to the binding-protein-dependent transport system permease family.</text>
</comment>
<keyword evidence="5 7" id="KW-1133">Transmembrane helix</keyword>
<dbReference type="PANTHER" id="PTHR43744">
    <property type="entry name" value="ABC TRANSPORTER PERMEASE PROTEIN MG189-RELATED-RELATED"/>
    <property type="match status" value="1"/>
</dbReference>
<proteinExistence type="inferred from homology"/>
<dbReference type="PROSITE" id="PS50928">
    <property type="entry name" value="ABC_TM1"/>
    <property type="match status" value="1"/>
</dbReference>
<evidence type="ECO:0000256" key="6">
    <source>
        <dbReference type="ARBA" id="ARBA00023136"/>
    </source>
</evidence>
<feature type="domain" description="ABC transmembrane type-1" evidence="9">
    <location>
        <begin position="104"/>
        <end position="295"/>
    </location>
</feature>
<protein>
    <submittedName>
        <fullName evidence="10">Carbohydrate ABC transporter permease</fullName>
    </submittedName>
</protein>
<dbReference type="Pfam" id="PF00528">
    <property type="entry name" value="BPD_transp_1"/>
    <property type="match status" value="1"/>
</dbReference>
<evidence type="ECO:0000259" key="9">
    <source>
        <dbReference type="PROSITE" id="PS50928"/>
    </source>
</evidence>
<keyword evidence="6 7" id="KW-0472">Membrane</keyword>
<gene>
    <name evidence="10" type="ORF">GCM10009819_14080</name>
</gene>
<evidence type="ECO:0000256" key="3">
    <source>
        <dbReference type="ARBA" id="ARBA00022475"/>
    </source>
</evidence>
<keyword evidence="2 7" id="KW-0813">Transport</keyword>
<dbReference type="PANTHER" id="PTHR43744:SF12">
    <property type="entry name" value="ABC TRANSPORTER PERMEASE PROTEIN MG189-RELATED"/>
    <property type="match status" value="1"/>
</dbReference>
<dbReference type="Proteomes" id="UP001501196">
    <property type="component" value="Unassembled WGS sequence"/>
</dbReference>
<comment type="subcellular location">
    <subcellularLocation>
        <location evidence="1 7">Cell membrane</location>
        <topology evidence="1 7">Multi-pass membrane protein</topology>
    </subcellularLocation>
</comment>
<dbReference type="RefSeq" id="WP_344370922.1">
    <property type="nucleotide sequence ID" value="NZ_BAAAPW010000002.1"/>
</dbReference>
<feature type="region of interest" description="Disordered" evidence="8">
    <location>
        <begin position="1"/>
        <end position="33"/>
    </location>
</feature>
<organism evidence="10 11">
    <name type="scientific">Agromyces tropicus</name>
    <dbReference type="NCBI Taxonomy" id="555371"/>
    <lineage>
        <taxon>Bacteria</taxon>
        <taxon>Bacillati</taxon>
        <taxon>Actinomycetota</taxon>
        <taxon>Actinomycetes</taxon>
        <taxon>Micrococcales</taxon>
        <taxon>Microbacteriaceae</taxon>
        <taxon>Agromyces</taxon>
    </lineage>
</organism>
<evidence type="ECO:0000256" key="5">
    <source>
        <dbReference type="ARBA" id="ARBA00022989"/>
    </source>
</evidence>
<evidence type="ECO:0000256" key="2">
    <source>
        <dbReference type="ARBA" id="ARBA00022448"/>
    </source>
</evidence>
<dbReference type="EMBL" id="BAAAPW010000002">
    <property type="protein sequence ID" value="GAA2031361.1"/>
    <property type="molecule type" value="Genomic_DNA"/>
</dbReference>
<dbReference type="InterPro" id="IPR000515">
    <property type="entry name" value="MetI-like"/>
</dbReference>
<feature type="transmembrane region" description="Helical" evidence="7">
    <location>
        <begin position="141"/>
        <end position="163"/>
    </location>
</feature>
<evidence type="ECO:0000256" key="8">
    <source>
        <dbReference type="SAM" id="MobiDB-lite"/>
    </source>
</evidence>
<reference evidence="10 11" key="1">
    <citation type="journal article" date="2019" name="Int. J. Syst. Evol. Microbiol.">
        <title>The Global Catalogue of Microorganisms (GCM) 10K type strain sequencing project: providing services to taxonomists for standard genome sequencing and annotation.</title>
        <authorList>
            <consortium name="The Broad Institute Genomics Platform"/>
            <consortium name="The Broad Institute Genome Sequencing Center for Infectious Disease"/>
            <person name="Wu L."/>
            <person name="Ma J."/>
        </authorList>
    </citation>
    <scope>NUCLEOTIDE SEQUENCE [LARGE SCALE GENOMIC DNA]</scope>
    <source>
        <strain evidence="10 11">JCM 15672</strain>
    </source>
</reference>
<keyword evidence="3" id="KW-1003">Cell membrane</keyword>
<evidence type="ECO:0000256" key="1">
    <source>
        <dbReference type="ARBA" id="ARBA00004651"/>
    </source>
</evidence>
<dbReference type="Gene3D" id="1.10.3720.10">
    <property type="entry name" value="MetI-like"/>
    <property type="match status" value="1"/>
</dbReference>